<dbReference type="CDD" id="cd00085">
    <property type="entry name" value="HNHc"/>
    <property type="match status" value="1"/>
</dbReference>
<evidence type="ECO:0000313" key="3">
    <source>
        <dbReference type="Proteomes" id="UP001370348"/>
    </source>
</evidence>
<dbReference type="PANTHER" id="PTHR33877">
    <property type="entry name" value="SLL1193 PROTEIN"/>
    <property type="match status" value="1"/>
</dbReference>
<reference evidence="2 3" key="1">
    <citation type="submission" date="2021-12" db="EMBL/GenBank/DDBJ databases">
        <title>Discovery of the Pendulisporaceae a myxobacterial family with distinct sporulation behavior and unique specialized metabolism.</title>
        <authorList>
            <person name="Garcia R."/>
            <person name="Popoff A."/>
            <person name="Bader C.D."/>
            <person name="Loehr J."/>
            <person name="Walesch S."/>
            <person name="Walt C."/>
            <person name="Boldt J."/>
            <person name="Bunk B."/>
            <person name="Haeckl F.J.F.P.J."/>
            <person name="Gunesch A.P."/>
            <person name="Birkelbach J."/>
            <person name="Nuebel U."/>
            <person name="Pietschmann T."/>
            <person name="Bach T."/>
            <person name="Mueller R."/>
        </authorList>
    </citation>
    <scope>NUCLEOTIDE SEQUENCE [LARGE SCALE GENOMIC DNA]</scope>
    <source>
        <strain evidence="2 3">MSr11954</strain>
    </source>
</reference>
<dbReference type="InterPro" id="IPR029471">
    <property type="entry name" value="HNH_5"/>
</dbReference>
<feature type="domain" description="HNH nuclease" evidence="1">
    <location>
        <begin position="70"/>
        <end position="123"/>
    </location>
</feature>
<proteinExistence type="predicted"/>
<organism evidence="2 3">
    <name type="scientific">Pendulispora albinea</name>
    <dbReference type="NCBI Taxonomy" id="2741071"/>
    <lineage>
        <taxon>Bacteria</taxon>
        <taxon>Pseudomonadati</taxon>
        <taxon>Myxococcota</taxon>
        <taxon>Myxococcia</taxon>
        <taxon>Myxococcales</taxon>
        <taxon>Sorangiineae</taxon>
        <taxon>Pendulisporaceae</taxon>
        <taxon>Pendulispora</taxon>
    </lineage>
</organism>
<dbReference type="InterPro" id="IPR003615">
    <property type="entry name" value="HNH_nuc"/>
</dbReference>
<keyword evidence="3" id="KW-1185">Reference proteome</keyword>
<evidence type="ECO:0000313" key="2">
    <source>
        <dbReference type="EMBL" id="WXB18330.1"/>
    </source>
</evidence>
<accession>A0ABZ2M746</accession>
<evidence type="ECO:0000259" key="1">
    <source>
        <dbReference type="SMART" id="SM00507"/>
    </source>
</evidence>
<dbReference type="Gene3D" id="1.10.30.50">
    <property type="match status" value="1"/>
</dbReference>
<name>A0ABZ2M746_9BACT</name>
<keyword evidence="2" id="KW-0378">Hydrolase</keyword>
<dbReference type="PANTHER" id="PTHR33877:SF2">
    <property type="entry name" value="OS07G0170200 PROTEIN"/>
    <property type="match status" value="1"/>
</dbReference>
<dbReference type="SMART" id="SM00507">
    <property type="entry name" value="HNHc"/>
    <property type="match status" value="1"/>
</dbReference>
<dbReference type="Pfam" id="PF14279">
    <property type="entry name" value="HNH_5"/>
    <property type="match status" value="1"/>
</dbReference>
<keyword evidence="2" id="KW-0540">Nuclease</keyword>
<sequence>MSTRTLMLTPWMTPHRVISWQRAVALFFLGKVEVLEEYDDRITAPSITIRTPAVVRLTKGSVSKKHKVRFSRVNVFTRDGFRCQYCGVRKEMNALNYDHVVPRVRGGKTVWENIATSCYACNDRKGGRLPEEAGMVLLRKPFKPSSLPFAPVLDTGRDVPSMWRHYYPLAAAEPRADVA</sequence>
<dbReference type="InterPro" id="IPR052892">
    <property type="entry name" value="NA-targeting_endonuclease"/>
</dbReference>
<dbReference type="RefSeq" id="WP_394827965.1">
    <property type="nucleotide sequence ID" value="NZ_CP089984.1"/>
</dbReference>
<protein>
    <submittedName>
        <fullName evidence="2">HNH endonuclease</fullName>
    </submittedName>
</protein>
<dbReference type="Proteomes" id="UP001370348">
    <property type="component" value="Chromosome"/>
</dbReference>
<dbReference type="GO" id="GO:0004519">
    <property type="term" value="F:endonuclease activity"/>
    <property type="evidence" value="ECO:0007669"/>
    <property type="project" value="UniProtKB-KW"/>
</dbReference>
<gene>
    <name evidence="2" type="ORF">LZC94_13880</name>
</gene>
<dbReference type="EMBL" id="CP089984">
    <property type="protein sequence ID" value="WXB18330.1"/>
    <property type="molecule type" value="Genomic_DNA"/>
</dbReference>
<keyword evidence="2" id="KW-0255">Endonuclease</keyword>